<dbReference type="PANTHER" id="PTHR43345:SF2">
    <property type="entry name" value="3-ISOPROPYLMALATE DEHYDRATASE SMALL SUBUNIT 1"/>
    <property type="match status" value="1"/>
</dbReference>
<keyword evidence="7" id="KW-0432">Leucine biosynthesis</keyword>
<comment type="similarity">
    <text evidence="4 7">Belongs to the LeuD family. LeuD type 2 subfamily.</text>
</comment>
<reference evidence="9" key="1">
    <citation type="submission" date="2018-07" db="EMBL/GenBank/DDBJ databases">
        <authorList>
            <consortium name="Genoscope - CEA"/>
            <person name="William W."/>
        </authorList>
    </citation>
    <scope>NUCLEOTIDE SEQUENCE</scope>
    <source>
        <strain evidence="9">IK1</strain>
    </source>
</reference>
<dbReference type="SUPFAM" id="SSF52016">
    <property type="entry name" value="LeuD/IlvD-like"/>
    <property type="match status" value="1"/>
</dbReference>
<dbReference type="InterPro" id="IPR011827">
    <property type="entry name" value="LeuD_type2/HacB/DmdB"/>
</dbReference>
<evidence type="ECO:0000256" key="5">
    <source>
        <dbReference type="ARBA" id="ARBA00011271"/>
    </source>
</evidence>
<evidence type="ECO:0000256" key="3">
    <source>
        <dbReference type="ARBA" id="ARBA00004729"/>
    </source>
</evidence>
<protein>
    <recommendedName>
        <fullName evidence="7">3-isopropylmalate dehydratase small subunit</fullName>
        <ecNumber evidence="7">4.2.1.33</ecNumber>
    </recommendedName>
    <alternativeName>
        <fullName evidence="7">Alpha-IPM isomerase</fullName>
        <shortName evidence="7">IPMI</shortName>
    </alternativeName>
    <alternativeName>
        <fullName evidence="7">Isopropylmalate isomerase</fullName>
    </alternativeName>
</protein>
<accession>A0A653A318</accession>
<dbReference type="PANTHER" id="PTHR43345">
    <property type="entry name" value="3-ISOPROPYLMALATE DEHYDRATASE SMALL SUBUNIT 2-RELATED-RELATED"/>
    <property type="match status" value="1"/>
</dbReference>
<dbReference type="InterPro" id="IPR033940">
    <property type="entry name" value="IPMI_Swivel"/>
</dbReference>
<dbReference type="InterPro" id="IPR015928">
    <property type="entry name" value="Aconitase/3IPM_dehydase_swvl"/>
</dbReference>
<name>A0A653A318_UNCDX</name>
<dbReference type="NCBIfam" id="TIGR02087">
    <property type="entry name" value="LEUD_arch"/>
    <property type="match status" value="1"/>
</dbReference>
<comment type="pathway">
    <text evidence="3 7">Amino-acid biosynthesis; L-leucine biosynthesis; L-leucine from 3-methyl-2-oxobutanoate: step 2/4.</text>
</comment>
<dbReference type="GO" id="GO:0009098">
    <property type="term" value="P:L-leucine biosynthetic process"/>
    <property type="evidence" value="ECO:0007669"/>
    <property type="project" value="UniProtKB-UniRule"/>
</dbReference>
<gene>
    <name evidence="7 9" type="primary">leuD</name>
    <name evidence="9" type="ORF">TRIP_B200534</name>
</gene>
<evidence type="ECO:0000259" key="8">
    <source>
        <dbReference type="Pfam" id="PF00694"/>
    </source>
</evidence>
<dbReference type="UniPathway" id="UPA00048">
    <property type="reaction ID" value="UER00071"/>
</dbReference>
<dbReference type="GO" id="GO:0003861">
    <property type="term" value="F:3-isopropylmalate dehydratase activity"/>
    <property type="evidence" value="ECO:0007669"/>
    <property type="project" value="UniProtKB-UniRule"/>
</dbReference>
<dbReference type="HAMAP" id="MF_01032">
    <property type="entry name" value="LeuD_type2"/>
    <property type="match status" value="1"/>
</dbReference>
<dbReference type="Gene3D" id="3.20.19.10">
    <property type="entry name" value="Aconitase, domain 4"/>
    <property type="match status" value="1"/>
</dbReference>
<dbReference type="EC" id="4.2.1.33" evidence="7"/>
<sequence>MHFQGKVWKLGDHIDTDLIIPARFLNVSDKDILAKNCFADLRPEFAGDVRKGDILVAGVNFGCGSSREHAPWAIKAAGIDVIIAKSFARIFYRNAFNIGLPILESEEAADAVEEGDRLDVDLTTGRISVVGKDRVFQAKPVPDFMRQIILAGGLVDYVKQKARA</sequence>
<dbReference type="InterPro" id="IPR000573">
    <property type="entry name" value="AconitaseA/IPMdHydase_ssu_swvl"/>
</dbReference>
<comment type="function">
    <text evidence="2 7">Catalyzes the isomerization between 2-isopropylmalate and 3-isopropylmalate, via the formation of 2-isopropylmaleate.</text>
</comment>
<dbReference type="EMBL" id="UPXX01000013">
    <property type="protein sequence ID" value="VBB42394.1"/>
    <property type="molecule type" value="Genomic_DNA"/>
</dbReference>
<feature type="domain" description="Aconitase A/isopropylmalate dehydratase small subunit swivel" evidence="8">
    <location>
        <begin position="50"/>
        <end position="101"/>
    </location>
</feature>
<evidence type="ECO:0000256" key="6">
    <source>
        <dbReference type="ARBA" id="ARBA00023239"/>
    </source>
</evidence>
<evidence type="ECO:0000256" key="4">
    <source>
        <dbReference type="ARBA" id="ARBA00009869"/>
    </source>
</evidence>
<evidence type="ECO:0000313" key="9">
    <source>
        <dbReference type="EMBL" id="VBB42394.1"/>
    </source>
</evidence>
<dbReference type="InterPro" id="IPR050075">
    <property type="entry name" value="LeuD"/>
</dbReference>
<keyword evidence="7" id="KW-0100">Branched-chain amino acid biosynthesis</keyword>
<comment type="subunit">
    <text evidence="5 7">Heterodimer of LeuC and LeuD.</text>
</comment>
<dbReference type="AlphaFoldDB" id="A0A653A318"/>
<organism evidence="9">
    <name type="scientific">Uncultured Desulfatiglans sp</name>
    <dbReference type="NCBI Taxonomy" id="1748965"/>
    <lineage>
        <taxon>Bacteria</taxon>
        <taxon>Pseudomonadati</taxon>
        <taxon>Thermodesulfobacteriota</taxon>
        <taxon>Desulfobacteria</taxon>
        <taxon>Desulfatiglandales</taxon>
        <taxon>Desulfatiglandaceae</taxon>
        <taxon>Desulfatiglans</taxon>
        <taxon>environmental samples</taxon>
    </lineage>
</organism>
<proteinExistence type="inferred from homology"/>
<keyword evidence="7" id="KW-0028">Amino-acid biosynthesis</keyword>
<dbReference type="CDD" id="cd01577">
    <property type="entry name" value="IPMI_Swivel"/>
    <property type="match status" value="1"/>
</dbReference>
<evidence type="ECO:0000256" key="1">
    <source>
        <dbReference type="ARBA" id="ARBA00000491"/>
    </source>
</evidence>
<dbReference type="Pfam" id="PF00694">
    <property type="entry name" value="Aconitase_C"/>
    <property type="match status" value="1"/>
</dbReference>
<comment type="catalytic activity">
    <reaction evidence="1 7">
        <text>(2R,3S)-3-isopropylmalate = (2S)-2-isopropylmalate</text>
        <dbReference type="Rhea" id="RHEA:32287"/>
        <dbReference type="ChEBI" id="CHEBI:1178"/>
        <dbReference type="ChEBI" id="CHEBI:35121"/>
        <dbReference type="EC" id="4.2.1.33"/>
    </reaction>
</comment>
<keyword evidence="6 7" id="KW-0456">Lyase</keyword>
<evidence type="ECO:0000256" key="7">
    <source>
        <dbReference type="HAMAP-Rule" id="MF_01032"/>
    </source>
</evidence>
<evidence type="ECO:0000256" key="2">
    <source>
        <dbReference type="ARBA" id="ARBA00002695"/>
    </source>
</evidence>